<dbReference type="SUPFAM" id="SSF53474">
    <property type="entry name" value="alpha/beta-Hydrolases"/>
    <property type="match status" value="1"/>
</dbReference>
<dbReference type="InterPro" id="IPR029058">
    <property type="entry name" value="AB_hydrolase_fold"/>
</dbReference>
<evidence type="ECO:0000259" key="1">
    <source>
        <dbReference type="Pfam" id="PF20408"/>
    </source>
</evidence>
<accession>A0A831YYA5</accession>
<dbReference type="EMBL" id="DSPJ01000009">
    <property type="protein sequence ID" value="HEX61607.1"/>
    <property type="molecule type" value="Genomic_DNA"/>
</dbReference>
<feature type="domain" description="KANL3/Tex30 alpha/beta hydrolase-like" evidence="1">
    <location>
        <begin position="22"/>
        <end position="193"/>
    </location>
</feature>
<dbReference type="Gene3D" id="3.40.50.1820">
    <property type="entry name" value="alpha/beta hydrolase"/>
    <property type="match status" value="1"/>
</dbReference>
<dbReference type="Pfam" id="PF20408">
    <property type="entry name" value="Abhydrolase_11"/>
    <property type="match status" value="1"/>
</dbReference>
<sequence>MEKTKLPKFEFHDEEGAETLNVILHGGSGGIDSSFIKKLFETSVATGNSAVMFNFLYLERGDEHSSGPELKEELATLREILKFCDAEKFKRIRLIGKSLGGIVASYFLRSIPQEEVDKYSVIILGYVLGDVDLRSFPGEIIVIQGEKDKFGNIETVKKDLSGTANNKIKYYEIQGADHSYRNPETKEHVYEDTVIGILKTIFLAKENPA</sequence>
<dbReference type="AlphaFoldDB" id="A0A831YYA5"/>
<proteinExistence type="predicted"/>
<protein>
    <recommendedName>
        <fullName evidence="1">KANL3/Tex30 alpha/beta hydrolase-like domain-containing protein</fullName>
    </recommendedName>
</protein>
<name>A0A831YYA5_UNCKA</name>
<comment type="caution">
    <text evidence="2">The sequence shown here is derived from an EMBL/GenBank/DDBJ whole genome shotgun (WGS) entry which is preliminary data.</text>
</comment>
<gene>
    <name evidence="2" type="ORF">ENR01_00405</name>
</gene>
<organism evidence="2">
    <name type="scientific">candidate division WWE3 bacterium</name>
    <dbReference type="NCBI Taxonomy" id="2053526"/>
    <lineage>
        <taxon>Bacteria</taxon>
        <taxon>Katanobacteria</taxon>
    </lineage>
</organism>
<reference evidence="2" key="1">
    <citation type="journal article" date="2020" name="mSystems">
        <title>Genome- and Community-Level Interaction Insights into Carbon Utilization and Element Cycling Functions of Hydrothermarchaeota in Hydrothermal Sediment.</title>
        <authorList>
            <person name="Zhou Z."/>
            <person name="Liu Y."/>
            <person name="Xu W."/>
            <person name="Pan J."/>
            <person name="Luo Z.H."/>
            <person name="Li M."/>
        </authorList>
    </citation>
    <scope>NUCLEOTIDE SEQUENCE [LARGE SCALE GENOMIC DNA]</scope>
    <source>
        <strain evidence="2">SpSt-361</strain>
    </source>
</reference>
<evidence type="ECO:0000313" key="2">
    <source>
        <dbReference type="EMBL" id="HEX61607.1"/>
    </source>
</evidence>
<dbReference type="InterPro" id="IPR046879">
    <property type="entry name" value="KANL3/Tex30_Abhydrolase"/>
</dbReference>